<dbReference type="PANTHER" id="PTHR12358">
    <property type="entry name" value="SPHINGOSINE KINASE"/>
    <property type="match status" value="1"/>
</dbReference>
<dbReference type="EMBL" id="JACNJH010000108">
    <property type="protein sequence ID" value="MBC8360825.1"/>
    <property type="molecule type" value="Genomic_DNA"/>
</dbReference>
<keyword evidence="1" id="KW-0808">Transferase</keyword>
<keyword evidence="3" id="KW-0418">Kinase</keyword>
<dbReference type="InterPro" id="IPR050187">
    <property type="entry name" value="Lipid_Phosphate_FormReg"/>
</dbReference>
<protein>
    <recommendedName>
        <fullName evidence="5">DAGKc domain-containing protein</fullName>
    </recommendedName>
</protein>
<evidence type="ECO:0000256" key="3">
    <source>
        <dbReference type="ARBA" id="ARBA00022777"/>
    </source>
</evidence>
<dbReference type="Pfam" id="PF00781">
    <property type="entry name" value="DAGK_cat"/>
    <property type="match status" value="1"/>
</dbReference>
<dbReference type="InterPro" id="IPR045540">
    <property type="entry name" value="YegS/DAGK_C"/>
</dbReference>
<dbReference type="PANTHER" id="PTHR12358:SF54">
    <property type="entry name" value="SPHINGOSINE KINASE RELATED PROTEIN"/>
    <property type="match status" value="1"/>
</dbReference>
<accession>A0A8J6NL73</accession>
<dbReference type="Gene3D" id="2.60.200.40">
    <property type="match status" value="1"/>
</dbReference>
<keyword evidence="2" id="KW-0547">Nucleotide-binding</keyword>
<evidence type="ECO:0000259" key="5">
    <source>
        <dbReference type="PROSITE" id="PS50146"/>
    </source>
</evidence>
<evidence type="ECO:0000256" key="1">
    <source>
        <dbReference type="ARBA" id="ARBA00022679"/>
    </source>
</evidence>
<reference evidence="6 7" key="1">
    <citation type="submission" date="2020-08" db="EMBL/GenBank/DDBJ databases">
        <title>Bridging the membrane lipid divide: bacteria of the FCB group superphylum have the potential to synthesize archaeal ether lipids.</title>
        <authorList>
            <person name="Villanueva L."/>
            <person name="Von Meijenfeldt F.A.B."/>
            <person name="Westbye A.B."/>
            <person name="Yadav S."/>
            <person name="Hopmans E.C."/>
            <person name="Dutilh B.E."/>
            <person name="Sinninghe Damste J.S."/>
        </authorList>
    </citation>
    <scope>NUCLEOTIDE SEQUENCE [LARGE SCALE GENOMIC DNA]</scope>
    <source>
        <strain evidence="6">NIOZ-UU30</strain>
    </source>
</reference>
<evidence type="ECO:0000313" key="6">
    <source>
        <dbReference type="EMBL" id="MBC8360825.1"/>
    </source>
</evidence>
<sequence length="288" mass="31240">MRYAIITNPVSGKMSAVQKRRALAPAAEILDADIYGLDTVSAAEFVQCAREVATRCDVLVAAGGDGTFSDIINAVDTAHMSVAYLPLGTGNAMQWALKYKGNLARIAMRIKNGRIHAYDLVDCDTKARAFMVSVGIEGTVIRLRDAYAARGGTGFETYFRAVVASYFKAYRRANAAITIDDATIEVNNLLSLMVVKQPYYGFGMNVVPKARFDDGKLHICCINSGLFQSVTGGITAFASGNRIGQYRTGRRLVVKLDRPILLQVDGNAGWEATAFTFTVLPKALKIKC</sequence>
<name>A0A8J6NL73_9BACT</name>
<gene>
    <name evidence="6" type="ORF">H8E23_05460</name>
</gene>
<dbReference type="SUPFAM" id="SSF111331">
    <property type="entry name" value="NAD kinase/diacylglycerol kinase-like"/>
    <property type="match status" value="1"/>
</dbReference>
<dbReference type="GO" id="GO:0005524">
    <property type="term" value="F:ATP binding"/>
    <property type="evidence" value="ECO:0007669"/>
    <property type="project" value="UniProtKB-KW"/>
</dbReference>
<dbReference type="InterPro" id="IPR016064">
    <property type="entry name" value="NAD/diacylglycerol_kinase_sf"/>
</dbReference>
<dbReference type="InterPro" id="IPR001206">
    <property type="entry name" value="Diacylglycerol_kinase_cat_dom"/>
</dbReference>
<dbReference type="Gene3D" id="3.40.50.10330">
    <property type="entry name" value="Probable inorganic polyphosphate/atp-NAD kinase, domain 1"/>
    <property type="match status" value="1"/>
</dbReference>
<dbReference type="PROSITE" id="PS50146">
    <property type="entry name" value="DAGK"/>
    <property type="match status" value="1"/>
</dbReference>
<comment type="caution">
    <text evidence="6">The sequence shown here is derived from an EMBL/GenBank/DDBJ whole genome shotgun (WGS) entry which is preliminary data.</text>
</comment>
<keyword evidence="4" id="KW-0067">ATP-binding</keyword>
<evidence type="ECO:0000313" key="7">
    <source>
        <dbReference type="Proteomes" id="UP000603434"/>
    </source>
</evidence>
<proteinExistence type="predicted"/>
<dbReference type="GO" id="GO:0016301">
    <property type="term" value="F:kinase activity"/>
    <property type="evidence" value="ECO:0007669"/>
    <property type="project" value="UniProtKB-KW"/>
</dbReference>
<dbReference type="AlphaFoldDB" id="A0A8J6NL73"/>
<evidence type="ECO:0000256" key="2">
    <source>
        <dbReference type="ARBA" id="ARBA00022741"/>
    </source>
</evidence>
<evidence type="ECO:0000256" key="4">
    <source>
        <dbReference type="ARBA" id="ARBA00022840"/>
    </source>
</evidence>
<dbReference type="InterPro" id="IPR017438">
    <property type="entry name" value="ATP-NAD_kinase_N"/>
</dbReference>
<dbReference type="SMART" id="SM00046">
    <property type="entry name" value="DAGKc"/>
    <property type="match status" value="1"/>
</dbReference>
<dbReference type="Proteomes" id="UP000603434">
    <property type="component" value="Unassembled WGS sequence"/>
</dbReference>
<feature type="domain" description="DAGKc" evidence="5">
    <location>
        <begin position="1"/>
        <end position="127"/>
    </location>
</feature>
<organism evidence="6 7">
    <name type="scientific">Candidatus Desulfatibia profunda</name>
    <dbReference type="NCBI Taxonomy" id="2841695"/>
    <lineage>
        <taxon>Bacteria</taxon>
        <taxon>Pseudomonadati</taxon>
        <taxon>Thermodesulfobacteriota</taxon>
        <taxon>Desulfobacteria</taxon>
        <taxon>Desulfobacterales</taxon>
        <taxon>Desulfobacterales incertae sedis</taxon>
        <taxon>Candidatus Desulfatibia</taxon>
    </lineage>
</organism>
<dbReference type="Pfam" id="PF19279">
    <property type="entry name" value="YegS_C"/>
    <property type="match status" value="1"/>
</dbReference>